<gene>
    <name evidence="1" type="ORF">CSSPJE1EN2_LOCUS17497</name>
</gene>
<sequence length="124" mass="13566">MFLGAFNFTHYVKPFHSLTFGGNGIQNVPAALFTRFLQEHCSERVDCDIDASAAAAFYSTTGNGTAGYSQLSFPLVNSSEQEEVLPPAHCTALGSHFLIWNAPYLSVWELLYLNGDGKTVTQVK</sequence>
<protein>
    <submittedName>
        <fullName evidence="1">Uncharacterized protein</fullName>
    </submittedName>
</protein>
<dbReference type="EMBL" id="OZ023705">
    <property type="protein sequence ID" value="CAK9875248.1"/>
    <property type="molecule type" value="Genomic_DNA"/>
</dbReference>
<evidence type="ECO:0000313" key="2">
    <source>
        <dbReference type="Proteomes" id="UP001497522"/>
    </source>
</evidence>
<reference evidence="1" key="1">
    <citation type="submission" date="2024-03" db="EMBL/GenBank/DDBJ databases">
        <authorList>
            <consortium name="ELIXIR-Norway"/>
            <consortium name="Elixir Norway"/>
        </authorList>
    </citation>
    <scope>NUCLEOTIDE SEQUENCE</scope>
</reference>
<name>A0ABP1BI30_9BRYO</name>
<accession>A0ABP1BI30</accession>
<keyword evidence="2" id="KW-1185">Reference proteome</keyword>
<organism evidence="1 2">
    <name type="scientific">Sphagnum jensenii</name>
    <dbReference type="NCBI Taxonomy" id="128206"/>
    <lineage>
        <taxon>Eukaryota</taxon>
        <taxon>Viridiplantae</taxon>
        <taxon>Streptophyta</taxon>
        <taxon>Embryophyta</taxon>
        <taxon>Bryophyta</taxon>
        <taxon>Sphagnophytina</taxon>
        <taxon>Sphagnopsida</taxon>
        <taxon>Sphagnales</taxon>
        <taxon>Sphagnaceae</taxon>
        <taxon>Sphagnum</taxon>
    </lineage>
</organism>
<dbReference type="Proteomes" id="UP001497522">
    <property type="component" value="Chromosome 4"/>
</dbReference>
<proteinExistence type="predicted"/>
<evidence type="ECO:0000313" key="1">
    <source>
        <dbReference type="EMBL" id="CAK9875248.1"/>
    </source>
</evidence>